<feature type="domain" description="GSKIP" evidence="3">
    <location>
        <begin position="29"/>
        <end position="70"/>
    </location>
</feature>
<dbReference type="GO" id="GO:0005737">
    <property type="term" value="C:cytoplasm"/>
    <property type="evidence" value="ECO:0007669"/>
    <property type="project" value="TreeGrafter"/>
</dbReference>
<comment type="similarity">
    <text evidence="1">Belongs to the GSKIP family.</text>
</comment>
<name>A0A0N5A8F5_9BILA</name>
<evidence type="ECO:0000259" key="3">
    <source>
        <dbReference type="Pfam" id="PF05303"/>
    </source>
</evidence>
<dbReference type="InterPro" id="IPR007967">
    <property type="entry name" value="GSKIP_dom"/>
</dbReference>
<feature type="region of interest" description="Disordered" evidence="2">
    <location>
        <begin position="1"/>
        <end position="26"/>
    </location>
</feature>
<dbReference type="Pfam" id="PF05303">
    <property type="entry name" value="GSKIP_dom"/>
    <property type="match status" value="2"/>
</dbReference>
<protein>
    <submittedName>
        <fullName evidence="5">WASC4</fullName>
    </submittedName>
</protein>
<organism evidence="4 5">
    <name type="scientific">Syphacia muris</name>
    <dbReference type="NCBI Taxonomy" id="451379"/>
    <lineage>
        <taxon>Eukaryota</taxon>
        <taxon>Metazoa</taxon>
        <taxon>Ecdysozoa</taxon>
        <taxon>Nematoda</taxon>
        <taxon>Chromadorea</taxon>
        <taxon>Rhabditida</taxon>
        <taxon>Spirurina</taxon>
        <taxon>Oxyuridomorpha</taxon>
        <taxon>Oxyuroidea</taxon>
        <taxon>Oxyuridae</taxon>
        <taxon>Syphacia</taxon>
    </lineage>
</organism>
<dbReference type="PANTHER" id="PTHR12490">
    <property type="entry name" value="GSK3B-INTERACTING PROTEIN"/>
    <property type="match status" value="1"/>
</dbReference>
<dbReference type="STRING" id="451379.A0A0N5A8F5"/>
<dbReference type="PANTHER" id="PTHR12490:SF5">
    <property type="entry name" value="GSKIP DOMAIN-CONTAINING PROTEIN"/>
    <property type="match status" value="1"/>
</dbReference>
<accession>A0A0N5A8F5</accession>
<evidence type="ECO:0000256" key="1">
    <source>
        <dbReference type="ARBA" id="ARBA00009571"/>
    </source>
</evidence>
<dbReference type="GO" id="GO:0019207">
    <property type="term" value="F:kinase regulator activity"/>
    <property type="evidence" value="ECO:0007669"/>
    <property type="project" value="TreeGrafter"/>
</dbReference>
<dbReference type="GO" id="GO:0051018">
    <property type="term" value="F:protein kinase A binding"/>
    <property type="evidence" value="ECO:0007669"/>
    <property type="project" value="TreeGrafter"/>
</dbReference>
<evidence type="ECO:0000313" key="4">
    <source>
        <dbReference type="Proteomes" id="UP000046393"/>
    </source>
</evidence>
<feature type="domain" description="GSKIP" evidence="3">
    <location>
        <begin position="80"/>
        <end position="112"/>
    </location>
</feature>
<dbReference type="AlphaFoldDB" id="A0A0N5A8F5"/>
<dbReference type="InterPro" id="IPR023231">
    <property type="entry name" value="GSKIP_dom_sf"/>
</dbReference>
<proteinExistence type="inferred from homology"/>
<sequence length="166" mass="18505">LPSLSKVSSLNRSLHGTNPQSRDGESSLELEAIAAVHELSFAVQSISVSEMLPRTSELIFVNVTTLEAINLKNLNNLLDLFTTYYDTLYGLMDALSPGYRDRFSEKVAQKLELLQTGENEEVRPSSLVTCTPKFNEPEYRSLPQSPAQTFPFLDQESPVTLKIQVP</sequence>
<dbReference type="SUPFAM" id="SSF103107">
    <property type="entry name" value="Hypothetical protein c14orf129, hspc210"/>
    <property type="match status" value="1"/>
</dbReference>
<feature type="compositionally biased region" description="Polar residues" evidence="2">
    <location>
        <begin position="1"/>
        <end position="21"/>
    </location>
</feature>
<dbReference type="GO" id="GO:0060828">
    <property type="term" value="P:regulation of canonical Wnt signaling pathway"/>
    <property type="evidence" value="ECO:0007669"/>
    <property type="project" value="InterPro"/>
</dbReference>
<evidence type="ECO:0000256" key="2">
    <source>
        <dbReference type="SAM" id="MobiDB-lite"/>
    </source>
</evidence>
<evidence type="ECO:0000313" key="5">
    <source>
        <dbReference type="WBParaSite" id="SMUV_0000035401-mRNA-1"/>
    </source>
</evidence>
<dbReference type="Gene3D" id="3.30.2280.10">
    <property type="entry name" value="Hypothetical protein (hspc210)"/>
    <property type="match status" value="2"/>
</dbReference>
<dbReference type="WBParaSite" id="SMUV_0000035401-mRNA-1">
    <property type="protein sequence ID" value="SMUV_0000035401-mRNA-1"/>
    <property type="gene ID" value="SMUV_0000035401"/>
</dbReference>
<dbReference type="InterPro" id="IPR037395">
    <property type="entry name" value="GSKIP"/>
</dbReference>
<reference evidence="5" key="1">
    <citation type="submission" date="2017-02" db="UniProtKB">
        <authorList>
            <consortium name="WormBaseParasite"/>
        </authorList>
    </citation>
    <scope>IDENTIFICATION</scope>
</reference>
<keyword evidence="4" id="KW-1185">Reference proteome</keyword>
<dbReference type="Proteomes" id="UP000046393">
    <property type="component" value="Unplaced"/>
</dbReference>